<keyword evidence="4" id="KW-0479">Metal-binding</keyword>
<comment type="cofactor">
    <cofactor evidence="1">
        <name>Mg(2+)</name>
        <dbReference type="ChEBI" id="CHEBI:18420"/>
    </cofactor>
</comment>
<accession>A0AAN0K617</accession>
<evidence type="ECO:0000313" key="7">
    <source>
        <dbReference type="EMBL" id="BEH01261.1"/>
    </source>
</evidence>
<comment type="similarity">
    <text evidence="2 6">Belongs to the FPP/GGPP synthase family.</text>
</comment>
<evidence type="ECO:0000313" key="8">
    <source>
        <dbReference type="Proteomes" id="UP001431656"/>
    </source>
</evidence>
<evidence type="ECO:0000256" key="3">
    <source>
        <dbReference type="ARBA" id="ARBA00022679"/>
    </source>
</evidence>
<dbReference type="Proteomes" id="UP001431656">
    <property type="component" value="Chromosome"/>
</dbReference>
<dbReference type="PROSITE" id="PS00444">
    <property type="entry name" value="POLYPRENYL_SYNTHASE_2"/>
    <property type="match status" value="1"/>
</dbReference>
<dbReference type="Pfam" id="PF00348">
    <property type="entry name" value="polyprenyl_synt"/>
    <property type="match status" value="1"/>
</dbReference>
<keyword evidence="5" id="KW-0460">Magnesium</keyword>
<evidence type="ECO:0000256" key="4">
    <source>
        <dbReference type="ARBA" id="ARBA00022723"/>
    </source>
</evidence>
<dbReference type="GO" id="GO:0004659">
    <property type="term" value="F:prenyltransferase activity"/>
    <property type="evidence" value="ECO:0007669"/>
    <property type="project" value="InterPro"/>
</dbReference>
<dbReference type="Gene3D" id="1.10.600.10">
    <property type="entry name" value="Farnesyl Diphosphate Synthase"/>
    <property type="match status" value="1"/>
</dbReference>
<dbReference type="EMBL" id="AP028056">
    <property type="protein sequence ID" value="BEH01261.1"/>
    <property type="molecule type" value="Genomic_DNA"/>
</dbReference>
<dbReference type="InterPro" id="IPR033749">
    <property type="entry name" value="Polyprenyl_synt_CS"/>
</dbReference>
<proteinExistence type="inferred from homology"/>
<dbReference type="PANTHER" id="PTHR12001:SF85">
    <property type="entry name" value="SHORT CHAIN ISOPRENYL DIPHOSPHATE SYNTHASE"/>
    <property type="match status" value="1"/>
</dbReference>
<dbReference type="SFLD" id="SFLDS00005">
    <property type="entry name" value="Isoprenoid_Synthase_Type_I"/>
    <property type="match status" value="1"/>
</dbReference>
<dbReference type="InterPro" id="IPR000092">
    <property type="entry name" value="Polyprenyl_synt"/>
</dbReference>
<protein>
    <submittedName>
        <fullName evidence="7">Polyprenyl synthetase family protein</fullName>
    </submittedName>
</protein>
<dbReference type="SUPFAM" id="SSF48576">
    <property type="entry name" value="Terpenoid synthases"/>
    <property type="match status" value="1"/>
</dbReference>
<dbReference type="InterPro" id="IPR008949">
    <property type="entry name" value="Isoprenoid_synthase_dom_sf"/>
</dbReference>
<keyword evidence="8" id="KW-1185">Reference proteome</keyword>
<name>A0AAN0K617_9ACTN</name>
<evidence type="ECO:0000256" key="5">
    <source>
        <dbReference type="ARBA" id="ARBA00022842"/>
    </source>
</evidence>
<sequence>MRLDPSDPTSRSFRDAITAELAAFLSAKSAALADVSPALTELTEVAADFASGGKRLRPAFAYWGYVGAAGDHDVPAAIWPVISAFELLHAGVLIHDDVLDQADSRRGRPTVHRRFEAWHRSSGGHGDAAEFGRAMAVLLGDQLLVWSDELACGAGLDPESWRRASPYWHRVRTEVNSGQVLDLWAQYQVGSDDTLGAEQIAAKVLEEKTSRYTVQRPVQFGAAAGGAGDDALAALGRFGLVLGRAFQLRDDLLGVFADQEQSGKPAAGDLIEGKRTVLLARALDGLNQAARRRLESLIGTPLTDDQIAEARALISSSGAVDQVESLIDADYAAAAAALSECELTEPGYLALTELARQCVERTF</sequence>
<dbReference type="AlphaFoldDB" id="A0AAN0K617"/>
<reference evidence="7" key="1">
    <citation type="journal article" date="2024" name="Int. J. Syst. Evol. Microbiol.">
        <title>Brooklawnia propionicigenes sp. nov., a facultatively anaerobic, propionate-producing bacterium isolated from a methanogenic reactor treating waste from cattle farms.</title>
        <authorList>
            <person name="Akita Y."/>
            <person name="Ueki A."/>
            <person name="Tonouchi A."/>
            <person name="Sugawara Y."/>
            <person name="Honma S."/>
            <person name="Kaku N."/>
            <person name="Ueki K."/>
        </authorList>
    </citation>
    <scope>NUCLEOTIDE SEQUENCE</scope>
    <source>
        <strain evidence="7">SH051</strain>
    </source>
</reference>
<dbReference type="CDD" id="cd00685">
    <property type="entry name" value="Trans_IPPS_HT"/>
    <property type="match status" value="1"/>
</dbReference>
<dbReference type="PANTHER" id="PTHR12001">
    <property type="entry name" value="GERANYLGERANYL PYROPHOSPHATE SYNTHASE"/>
    <property type="match status" value="1"/>
</dbReference>
<dbReference type="KEGG" id="broo:brsh051_05420"/>
<keyword evidence="3 6" id="KW-0808">Transferase</keyword>
<gene>
    <name evidence="7" type="ORF">brsh051_05420</name>
</gene>
<organism evidence="7 8">
    <name type="scientific">Brooklawnia propionicigenes</name>
    <dbReference type="NCBI Taxonomy" id="3041175"/>
    <lineage>
        <taxon>Bacteria</taxon>
        <taxon>Bacillati</taxon>
        <taxon>Actinomycetota</taxon>
        <taxon>Actinomycetes</taxon>
        <taxon>Propionibacteriales</taxon>
        <taxon>Propionibacteriaceae</taxon>
        <taxon>Brooklawnia</taxon>
    </lineage>
</organism>
<evidence type="ECO:0000256" key="6">
    <source>
        <dbReference type="RuleBase" id="RU004466"/>
    </source>
</evidence>
<dbReference type="GO" id="GO:0008299">
    <property type="term" value="P:isoprenoid biosynthetic process"/>
    <property type="evidence" value="ECO:0007669"/>
    <property type="project" value="InterPro"/>
</dbReference>
<dbReference type="RefSeq" id="WP_286267330.1">
    <property type="nucleotide sequence ID" value="NZ_AP028056.1"/>
</dbReference>
<evidence type="ECO:0000256" key="1">
    <source>
        <dbReference type="ARBA" id="ARBA00001946"/>
    </source>
</evidence>
<dbReference type="PROSITE" id="PS00723">
    <property type="entry name" value="POLYPRENYL_SYNTHASE_1"/>
    <property type="match status" value="1"/>
</dbReference>
<dbReference type="GO" id="GO:0046872">
    <property type="term" value="F:metal ion binding"/>
    <property type="evidence" value="ECO:0007669"/>
    <property type="project" value="UniProtKB-KW"/>
</dbReference>
<evidence type="ECO:0000256" key="2">
    <source>
        <dbReference type="ARBA" id="ARBA00006706"/>
    </source>
</evidence>